<reference evidence="3" key="1">
    <citation type="journal article" date="2015" name="Nat. Genet.">
        <title>The genome and transcriptome of the zoonotic hookworm Ancylostoma ceylanicum identify infection-specific gene families.</title>
        <authorList>
            <person name="Schwarz E.M."/>
            <person name="Hu Y."/>
            <person name="Antoshechkin I."/>
            <person name="Miller M.M."/>
            <person name="Sternberg P.W."/>
            <person name="Aroian R.V."/>
        </authorList>
    </citation>
    <scope>NUCLEOTIDE SEQUENCE</scope>
    <source>
        <strain evidence="3">HY135</strain>
    </source>
</reference>
<dbReference type="AlphaFoldDB" id="A0A016SZ10"/>
<name>A0A016SZ10_9BILA</name>
<protein>
    <submittedName>
        <fullName evidence="2">Uncharacterized protein</fullName>
    </submittedName>
</protein>
<keyword evidence="3" id="KW-1185">Reference proteome</keyword>
<evidence type="ECO:0000313" key="2">
    <source>
        <dbReference type="EMBL" id="EYB95682.1"/>
    </source>
</evidence>
<organism evidence="2 3">
    <name type="scientific">Ancylostoma ceylanicum</name>
    <dbReference type="NCBI Taxonomy" id="53326"/>
    <lineage>
        <taxon>Eukaryota</taxon>
        <taxon>Metazoa</taxon>
        <taxon>Ecdysozoa</taxon>
        <taxon>Nematoda</taxon>
        <taxon>Chromadorea</taxon>
        <taxon>Rhabditida</taxon>
        <taxon>Rhabditina</taxon>
        <taxon>Rhabditomorpha</taxon>
        <taxon>Strongyloidea</taxon>
        <taxon>Ancylostomatidae</taxon>
        <taxon>Ancylostomatinae</taxon>
        <taxon>Ancylostoma</taxon>
    </lineage>
</organism>
<feature type="chain" id="PRO_5001490112" evidence="1">
    <location>
        <begin position="20"/>
        <end position="98"/>
    </location>
</feature>
<proteinExistence type="predicted"/>
<dbReference type="EMBL" id="JARK01001493">
    <property type="protein sequence ID" value="EYB95682.1"/>
    <property type="molecule type" value="Genomic_DNA"/>
</dbReference>
<accession>A0A016SZ10</accession>
<keyword evidence="1" id="KW-0732">Signal</keyword>
<comment type="caution">
    <text evidence="2">The sequence shown here is derived from an EMBL/GenBank/DDBJ whole genome shotgun (WGS) entry which is preliminary data.</text>
</comment>
<sequence>MFSLGSFFVFSYFVAMISATKAPLPPDCKKEGRAHTRACPGRVRNRVFREVLARTRSEILSYNCDYEYAALVKLVNGTSKQREIYPEVQYKTALVVSR</sequence>
<evidence type="ECO:0000313" key="3">
    <source>
        <dbReference type="Proteomes" id="UP000024635"/>
    </source>
</evidence>
<feature type="signal peptide" evidence="1">
    <location>
        <begin position="1"/>
        <end position="19"/>
    </location>
</feature>
<gene>
    <name evidence="2" type="primary">Acey_s0157.g3211</name>
    <name evidence="2" type="ORF">Y032_0157g3211</name>
</gene>
<dbReference type="Proteomes" id="UP000024635">
    <property type="component" value="Unassembled WGS sequence"/>
</dbReference>
<evidence type="ECO:0000256" key="1">
    <source>
        <dbReference type="SAM" id="SignalP"/>
    </source>
</evidence>